<sequence length="182" mass="18491">MSAVLSVEDRDVAEERAQAPLLLARALFALVWAAVLVTVGPELGVVTAVVLVLYPVGDLVLVGVDALRSPRGRAGLVANAVVSALAAVGLVVASGLGVASVLWVWGVWAVVSGAGQLVVALARRRTRRGQWPLVVSGGLSCLVGVAFVVMASGPAPLLISLAGYAVAGAVFALVGLLRLRRS</sequence>
<feature type="transmembrane region" description="Helical" evidence="1">
    <location>
        <begin position="157"/>
        <end position="177"/>
    </location>
</feature>
<keyword evidence="1" id="KW-0812">Transmembrane</keyword>
<feature type="transmembrane region" description="Helical" evidence="1">
    <location>
        <begin position="45"/>
        <end position="64"/>
    </location>
</feature>
<dbReference type="Pfam" id="PF03729">
    <property type="entry name" value="DUF308"/>
    <property type="match status" value="1"/>
</dbReference>
<comment type="caution">
    <text evidence="2">The sequence shown here is derived from an EMBL/GenBank/DDBJ whole genome shotgun (WGS) entry which is preliminary data.</text>
</comment>
<proteinExistence type="predicted"/>
<dbReference type="Proteomes" id="UP001385809">
    <property type="component" value="Unassembled WGS sequence"/>
</dbReference>
<keyword evidence="3" id="KW-1185">Reference proteome</keyword>
<accession>A0ABU8MIM0</accession>
<keyword evidence="1" id="KW-1133">Transmembrane helix</keyword>
<evidence type="ECO:0000313" key="2">
    <source>
        <dbReference type="EMBL" id="MEJ2866788.1"/>
    </source>
</evidence>
<protein>
    <submittedName>
        <fullName evidence="2">DUF308 domain-containing protein</fullName>
    </submittedName>
</protein>
<name>A0ABU8MIM0_9PSEU</name>
<keyword evidence="1" id="KW-0472">Membrane</keyword>
<feature type="transmembrane region" description="Helical" evidence="1">
    <location>
        <begin position="133"/>
        <end position="151"/>
    </location>
</feature>
<gene>
    <name evidence="2" type="ORF">WCD74_03370</name>
</gene>
<organism evidence="2 3">
    <name type="scientific">Actinomycetospora aurantiaca</name>
    <dbReference type="NCBI Taxonomy" id="3129233"/>
    <lineage>
        <taxon>Bacteria</taxon>
        <taxon>Bacillati</taxon>
        <taxon>Actinomycetota</taxon>
        <taxon>Actinomycetes</taxon>
        <taxon>Pseudonocardiales</taxon>
        <taxon>Pseudonocardiaceae</taxon>
        <taxon>Actinomycetospora</taxon>
    </lineage>
</organism>
<feature type="transmembrane region" description="Helical" evidence="1">
    <location>
        <begin position="102"/>
        <end position="121"/>
    </location>
</feature>
<feature type="transmembrane region" description="Helical" evidence="1">
    <location>
        <begin position="21"/>
        <end position="39"/>
    </location>
</feature>
<feature type="transmembrane region" description="Helical" evidence="1">
    <location>
        <begin position="76"/>
        <end position="96"/>
    </location>
</feature>
<evidence type="ECO:0000256" key="1">
    <source>
        <dbReference type="SAM" id="Phobius"/>
    </source>
</evidence>
<evidence type="ECO:0000313" key="3">
    <source>
        <dbReference type="Proteomes" id="UP001385809"/>
    </source>
</evidence>
<dbReference type="EMBL" id="JBBEGN010000001">
    <property type="protein sequence ID" value="MEJ2866788.1"/>
    <property type="molecule type" value="Genomic_DNA"/>
</dbReference>
<dbReference type="InterPro" id="IPR005325">
    <property type="entry name" value="DUF308_memb"/>
</dbReference>
<reference evidence="2 3" key="1">
    <citation type="submission" date="2024-03" db="EMBL/GenBank/DDBJ databases">
        <title>Actinomycetospora sp. OC33-EN08, a novel actinomycete isolated from wild orchid (Aerides multiflora).</title>
        <authorList>
            <person name="Suriyachadkun C."/>
        </authorList>
    </citation>
    <scope>NUCLEOTIDE SEQUENCE [LARGE SCALE GENOMIC DNA]</scope>
    <source>
        <strain evidence="2 3">OC33-EN08</strain>
    </source>
</reference>
<dbReference type="RefSeq" id="WP_337693401.1">
    <property type="nucleotide sequence ID" value="NZ_JBBEGN010000001.1"/>
</dbReference>